<sequence length="157" mass="18522">MGNQNLDKTLLSPRNKRLALLVWFRLSRFYNQSIRQTNQHLKQWNLSAAQFDILVQIGLYQPIAQQELADKLVVTKGNVAQLLKKMETMGWIKREQHWKTKFITLTEEGSRFYKEVVPPQEQFQATQFCGLDREEQAQLLYLLKKLQKSIDPEEETV</sequence>
<dbReference type="RefSeq" id="WP_192598236.1">
    <property type="nucleotide sequence ID" value="NZ_JADBEL010000006.1"/>
</dbReference>
<accession>A0A927REB4</accession>
<dbReference type="Proteomes" id="UP000658225">
    <property type="component" value="Unassembled WGS sequence"/>
</dbReference>
<comment type="caution">
    <text evidence="5">The sequence shown here is derived from an EMBL/GenBank/DDBJ whole genome shotgun (WGS) entry which is preliminary data.</text>
</comment>
<dbReference type="InterPro" id="IPR036390">
    <property type="entry name" value="WH_DNA-bd_sf"/>
</dbReference>
<feature type="domain" description="HTH marR-type" evidence="4">
    <location>
        <begin position="1"/>
        <end position="148"/>
    </location>
</feature>
<dbReference type="InterPro" id="IPR000835">
    <property type="entry name" value="HTH_MarR-typ"/>
</dbReference>
<evidence type="ECO:0000256" key="1">
    <source>
        <dbReference type="ARBA" id="ARBA00023015"/>
    </source>
</evidence>
<reference evidence="5" key="1">
    <citation type="submission" date="2020-10" db="EMBL/GenBank/DDBJ databases">
        <title>Genomic Encyclopedia of Type Strains, Phase IV (KMG-IV): sequencing the most valuable type-strain genomes for metagenomic binning, comparative biology and taxonomic classification.</title>
        <authorList>
            <person name="Goeker M."/>
        </authorList>
    </citation>
    <scope>NUCLEOTIDE SEQUENCE</scope>
    <source>
        <strain evidence="5">DSM 13886</strain>
    </source>
</reference>
<evidence type="ECO:0000256" key="3">
    <source>
        <dbReference type="ARBA" id="ARBA00023163"/>
    </source>
</evidence>
<name>A0A927REB4_9BACL</name>
<dbReference type="SUPFAM" id="SSF46785">
    <property type="entry name" value="Winged helix' DNA-binding domain"/>
    <property type="match status" value="1"/>
</dbReference>
<dbReference type="Gene3D" id="1.10.10.10">
    <property type="entry name" value="Winged helix-like DNA-binding domain superfamily/Winged helix DNA-binding domain"/>
    <property type="match status" value="1"/>
</dbReference>
<evidence type="ECO:0000256" key="2">
    <source>
        <dbReference type="ARBA" id="ARBA00023125"/>
    </source>
</evidence>
<dbReference type="AlphaFoldDB" id="A0A927REB4"/>
<evidence type="ECO:0000313" key="5">
    <source>
        <dbReference type="EMBL" id="MBE1554447.1"/>
    </source>
</evidence>
<organism evidence="5 6">
    <name type="scientific">Sporosarcina limicola</name>
    <dbReference type="NCBI Taxonomy" id="34101"/>
    <lineage>
        <taxon>Bacteria</taxon>
        <taxon>Bacillati</taxon>
        <taxon>Bacillota</taxon>
        <taxon>Bacilli</taxon>
        <taxon>Bacillales</taxon>
        <taxon>Caryophanaceae</taxon>
        <taxon>Sporosarcina</taxon>
    </lineage>
</organism>
<dbReference type="PRINTS" id="PR00598">
    <property type="entry name" value="HTHMARR"/>
</dbReference>
<keyword evidence="1" id="KW-0805">Transcription regulation</keyword>
<evidence type="ECO:0000313" key="6">
    <source>
        <dbReference type="Proteomes" id="UP000658225"/>
    </source>
</evidence>
<keyword evidence="2 5" id="KW-0238">DNA-binding</keyword>
<evidence type="ECO:0000259" key="4">
    <source>
        <dbReference type="PROSITE" id="PS50995"/>
    </source>
</evidence>
<keyword evidence="3" id="KW-0804">Transcription</keyword>
<dbReference type="PROSITE" id="PS50995">
    <property type="entry name" value="HTH_MARR_2"/>
    <property type="match status" value="1"/>
</dbReference>
<dbReference type="GO" id="GO:0003700">
    <property type="term" value="F:DNA-binding transcription factor activity"/>
    <property type="evidence" value="ECO:0007669"/>
    <property type="project" value="InterPro"/>
</dbReference>
<dbReference type="Pfam" id="PF01047">
    <property type="entry name" value="MarR"/>
    <property type="match status" value="1"/>
</dbReference>
<keyword evidence="6" id="KW-1185">Reference proteome</keyword>
<proteinExistence type="predicted"/>
<protein>
    <submittedName>
        <fullName evidence="5">DNA-binding MarR family transcriptional regulator</fullName>
    </submittedName>
</protein>
<dbReference type="SMART" id="SM00347">
    <property type="entry name" value="HTH_MARR"/>
    <property type="match status" value="1"/>
</dbReference>
<dbReference type="GO" id="GO:0003677">
    <property type="term" value="F:DNA binding"/>
    <property type="evidence" value="ECO:0007669"/>
    <property type="project" value="UniProtKB-KW"/>
</dbReference>
<dbReference type="PANTHER" id="PTHR42756:SF1">
    <property type="entry name" value="TRANSCRIPTIONAL REPRESSOR OF EMRAB OPERON"/>
    <property type="match status" value="1"/>
</dbReference>
<dbReference type="InterPro" id="IPR036388">
    <property type="entry name" value="WH-like_DNA-bd_sf"/>
</dbReference>
<gene>
    <name evidence="5" type="ORF">H4683_001523</name>
</gene>
<dbReference type="EMBL" id="JADBEL010000006">
    <property type="protein sequence ID" value="MBE1554447.1"/>
    <property type="molecule type" value="Genomic_DNA"/>
</dbReference>
<dbReference type="PANTHER" id="PTHR42756">
    <property type="entry name" value="TRANSCRIPTIONAL REGULATOR, MARR"/>
    <property type="match status" value="1"/>
</dbReference>